<evidence type="ECO:0008006" key="3">
    <source>
        <dbReference type="Google" id="ProtNLM"/>
    </source>
</evidence>
<protein>
    <recommendedName>
        <fullName evidence="3">Cytochrome P450 monooxygenase</fullName>
    </recommendedName>
</protein>
<organism evidence="1 2">
    <name type="scientific">Penicillium capsulatum</name>
    <dbReference type="NCBI Taxonomy" id="69766"/>
    <lineage>
        <taxon>Eukaryota</taxon>
        <taxon>Fungi</taxon>
        <taxon>Dikarya</taxon>
        <taxon>Ascomycota</taxon>
        <taxon>Pezizomycotina</taxon>
        <taxon>Eurotiomycetes</taxon>
        <taxon>Eurotiomycetidae</taxon>
        <taxon>Eurotiales</taxon>
        <taxon>Aspergillaceae</taxon>
        <taxon>Penicillium</taxon>
    </lineage>
</organism>
<reference evidence="1" key="1">
    <citation type="submission" date="2022-11" db="EMBL/GenBank/DDBJ databases">
        <authorList>
            <person name="Petersen C."/>
        </authorList>
    </citation>
    <scope>NUCLEOTIDE SEQUENCE</scope>
    <source>
        <strain evidence="1">IBT 21917</strain>
    </source>
</reference>
<dbReference type="OrthoDB" id="1470350at2759"/>
<dbReference type="InterPro" id="IPR036396">
    <property type="entry name" value="Cyt_P450_sf"/>
</dbReference>
<evidence type="ECO:0000313" key="1">
    <source>
        <dbReference type="EMBL" id="KAJ5156658.1"/>
    </source>
</evidence>
<dbReference type="GO" id="GO:0020037">
    <property type="term" value="F:heme binding"/>
    <property type="evidence" value="ECO:0007669"/>
    <property type="project" value="InterPro"/>
</dbReference>
<comment type="caution">
    <text evidence="1">The sequence shown here is derived from an EMBL/GenBank/DDBJ whole genome shotgun (WGS) entry which is preliminary data.</text>
</comment>
<dbReference type="AlphaFoldDB" id="A0A9W9LHX7"/>
<dbReference type="InterPro" id="IPR001128">
    <property type="entry name" value="Cyt_P450"/>
</dbReference>
<keyword evidence="2" id="KW-1185">Reference proteome</keyword>
<evidence type="ECO:0000313" key="2">
    <source>
        <dbReference type="Proteomes" id="UP001146351"/>
    </source>
</evidence>
<name>A0A9W9LHX7_9EURO</name>
<dbReference type="EMBL" id="JAPQKO010000006">
    <property type="protein sequence ID" value="KAJ5156658.1"/>
    <property type="molecule type" value="Genomic_DNA"/>
</dbReference>
<accession>A0A9W9LHX7</accession>
<dbReference type="SUPFAM" id="SSF48264">
    <property type="entry name" value="Cytochrome P450"/>
    <property type="match status" value="1"/>
</dbReference>
<reference evidence="1" key="2">
    <citation type="journal article" date="2023" name="IMA Fungus">
        <title>Comparative genomic study of the Penicillium genus elucidates a diverse pangenome and 15 lateral gene transfer events.</title>
        <authorList>
            <person name="Petersen C."/>
            <person name="Sorensen T."/>
            <person name="Nielsen M.R."/>
            <person name="Sondergaard T.E."/>
            <person name="Sorensen J.L."/>
            <person name="Fitzpatrick D.A."/>
            <person name="Frisvad J.C."/>
            <person name="Nielsen K.L."/>
        </authorList>
    </citation>
    <scope>NUCLEOTIDE SEQUENCE</scope>
    <source>
        <strain evidence="1">IBT 21917</strain>
    </source>
</reference>
<dbReference type="Pfam" id="PF00067">
    <property type="entry name" value="p450"/>
    <property type="match status" value="1"/>
</dbReference>
<proteinExistence type="predicted"/>
<gene>
    <name evidence="1" type="ORF">N7492_009461</name>
</gene>
<dbReference type="Gene3D" id="1.10.630.10">
    <property type="entry name" value="Cytochrome P450"/>
    <property type="match status" value="1"/>
</dbReference>
<sequence>MIAYWFLPAALIPASALKLPIMFWAVQILGHNLQKIPKYTPSVLEEERQEVESGSAARNNFLCLLRRLSDEEKRSQGGFSLFDEEISGYLFVFSTAGFETTANTVGFAVLMLAAYPKYQA</sequence>
<dbReference type="GO" id="GO:0016705">
    <property type="term" value="F:oxidoreductase activity, acting on paired donors, with incorporation or reduction of molecular oxygen"/>
    <property type="evidence" value="ECO:0007669"/>
    <property type="project" value="InterPro"/>
</dbReference>
<dbReference type="GO" id="GO:0043386">
    <property type="term" value="P:mycotoxin biosynthetic process"/>
    <property type="evidence" value="ECO:0007669"/>
    <property type="project" value="UniProtKB-ARBA"/>
</dbReference>
<dbReference type="Proteomes" id="UP001146351">
    <property type="component" value="Unassembled WGS sequence"/>
</dbReference>
<dbReference type="GO" id="GO:0004497">
    <property type="term" value="F:monooxygenase activity"/>
    <property type="evidence" value="ECO:0007669"/>
    <property type="project" value="InterPro"/>
</dbReference>
<dbReference type="GO" id="GO:0005506">
    <property type="term" value="F:iron ion binding"/>
    <property type="evidence" value="ECO:0007669"/>
    <property type="project" value="InterPro"/>
</dbReference>